<evidence type="ECO:0000259" key="6">
    <source>
        <dbReference type="Pfam" id="PF23186"/>
    </source>
</evidence>
<evidence type="ECO:0000256" key="4">
    <source>
        <dbReference type="ARBA" id="ARBA00022691"/>
    </source>
</evidence>
<dbReference type="InterPro" id="IPR029063">
    <property type="entry name" value="SAM-dependent_MTases_sf"/>
</dbReference>
<dbReference type="CDD" id="cd02440">
    <property type="entry name" value="AdoMet_MTases"/>
    <property type="match status" value="1"/>
</dbReference>
<dbReference type="RefSeq" id="WP_206959452.1">
    <property type="nucleotide sequence ID" value="NZ_BAAAJJ010000019.1"/>
</dbReference>
<dbReference type="GO" id="GO:0035657">
    <property type="term" value="C:eRF1 methyltransferase complex"/>
    <property type="evidence" value="ECO:0007669"/>
    <property type="project" value="TreeGrafter"/>
</dbReference>
<reference evidence="8" key="1">
    <citation type="submission" date="2021-03" db="EMBL/GenBank/DDBJ databases">
        <title>Streptomyces poriferae sp. nov., a novel marine sponge-derived Actinobacteria species with anti-MRSA activity.</title>
        <authorList>
            <person name="Sandoval-Powers M."/>
            <person name="Kralova S."/>
            <person name="Nguyen G.-S."/>
            <person name="Fawwal D."/>
            <person name="Degnes K."/>
            <person name="Klinkenberg G."/>
            <person name="Sletta H."/>
            <person name="Wentzel A."/>
            <person name="Liles M.R."/>
        </authorList>
    </citation>
    <scope>NUCLEOTIDE SEQUENCE</scope>
    <source>
        <strain evidence="8">DSM 41794</strain>
    </source>
</reference>
<dbReference type="Gene3D" id="3.40.50.150">
    <property type="entry name" value="Vaccinia Virus protein VP39"/>
    <property type="match status" value="1"/>
</dbReference>
<evidence type="ECO:0000259" key="5">
    <source>
        <dbReference type="Pfam" id="PF05175"/>
    </source>
</evidence>
<dbReference type="InterPro" id="IPR055487">
    <property type="entry name" value="DUF7059"/>
</dbReference>
<evidence type="ECO:0000313" key="9">
    <source>
        <dbReference type="Proteomes" id="UP000664167"/>
    </source>
</evidence>
<feature type="domain" description="DUF7059" evidence="6">
    <location>
        <begin position="22"/>
        <end position="99"/>
    </location>
</feature>
<keyword evidence="3" id="KW-0808">Transferase</keyword>
<comment type="caution">
    <text evidence="8">The sequence shown here is derived from an EMBL/GenBank/DDBJ whole genome shotgun (WGS) entry which is preliminary data.</text>
</comment>
<dbReference type="PANTHER" id="PTHR45875:SF1">
    <property type="entry name" value="METHYLTRANSFERASE N6AMT1"/>
    <property type="match status" value="1"/>
</dbReference>
<keyword evidence="9" id="KW-1185">Reference proteome</keyword>
<feature type="domain" description="Methyltransferase small" evidence="5">
    <location>
        <begin position="167"/>
        <end position="285"/>
    </location>
</feature>
<dbReference type="GO" id="GO:0032259">
    <property type="term" value="P:methylation"/>
    <property type="evidence" value="ECO:0007669"/>
    <property type="project" value="UniProtKB-KW"/>
</dbReference>
<protein>
    <submittedName>
        <fullName evidence="8">Methyltransferase</fullName>
    </submittedName>
</protein>
<dbReference type="EMBL" id="JAFLRJ010000015">
    <property type="protein sequence ID" value="MBO0510553.1"/>
    <property type="molecule type" value="Genomic_DNA"/>
</dbReference>
<dbReference type="InterPro" id="IPR052190">
    <property type="entry name" value="Euk-Arch_PrmC-MTase"/>
</dbReference>
<dbReference type="GO" id="GO:0008276">
    <property type="term" value="F:protein methyltransferase activity"/>
    <property type="evidence" value="ECO:0007669"/>
    <property type="project" value="TreeGrafter"/>
</dbReference>
<dbReference type="PANTHER" id="PTHR45875">
    <property type="entry name" value="METHYLTRANSFERASE N6AMT1"/>
    <property type="match status" value="1"/>
</dbReference>
<evidence type="ECO:0000256" key="1">
    <source>
        <dbReference type="ARBA" id="ARBA00006149"/>
    </source>
</evidence>
<dbReference type="InterPro" id="IPR007848">
    <property type="entry name" value="Small_mtfrase_dom"/>
</dbReference>
<dbReference type="PROSITE" id="PS00092">
    <property type="entry name" value="N6_MTASE"/>
    <property type="match status" value="1"/>
</dbReference>
<keyword evidence="2 8" id="KW-0489">Methyltransferase</keyword>
<comment type="similarity">
    <text evidence="1">Belongs to the eukaryotic/archaeal PrmC-related family.</text>
</comment>
<organism evidence="8 9">
    <name type="scientific">Streptomyces beijiangensis</name>
    <dbReference type="NCBI Taxonomy" id="163361"/>
    <lineage>
        <taxon>Bacteria</taxon>
        <taxon>Bacillati</taxon>
        <taxon>Actinomycetota</taxon>
        <taxon>Actinomycetes</taxon>
        <taxon>Kitasatosporales</taxon>
        <taxon>Streptomycetaceae</taxon>
        <taxon>Streptomyces</taxon>
    </lineage>
</organism>
<evidence type="ECO:0000256" key="2">
    <source>
        <dbReference type="ARBA" id="ARBA00022603"/>
    </source>
</evidence>
<name>A0A939F2B1_9ACTN</name>
<accession>A0A939F2B1</accession>
<dbReference type="SUPFAM" id="SSF53335">
    <property type="entry name" value="S-adenosyl-L-methionine-dependent methyltransferases"/>
    <property type="match status" value="1"/>
</dbReference>
<dbReference type="InterPro" id="IPR056684">
    <property type="entry name" value="DUF7782"/>
</dbReference>
<dbReference type="Pfam" id="PF23186">
    <property type="entry name" value="DUF7059"/>
    <property type="match status" value="1"/>
</dbReference>
<gene>
    <name evidence="8" type="ORF">J0695_01820</name>
</gene>
<dbReference type="GO" id="GO:0003676">
    <property type="term" value="F:nucleic acid binding"/>
    <property type="evidence" value="ECO:0007669"/>
    <property type="project" value="InterPro"/>
</dbReference>
<sequence>MSTSTSLPASDRSSELREALLAAAFTADGLLDLLGAPAYAALARSETVPALRATRGDSLLETLVRLFLLQESVEAGRAAAALPLKLCLDGGWLVRDGDGDGDEGADVVRASVDVRPYGGPEGQDWFIVSDLGCAVGGAGGASGHGEGVVLGVGGASTTLAGITVRTPVGTALDIGTGSGIQALHASRHATSVTATDLNLRALDFTRLTLALSGAGEADLRVGSLYGPVESETYDLIVSNPPFVISPGARLTYRDGGMGGDDLCRSLVQGAGERLNEGGFAQFLANWQHVEGEEWQERLRSWVPRGCDAWIVQREVQDITQYAELWLRDSGDHRTDPAEYAARYEAWLDEFEARKTRAVGFGWITLYKSGSDRPSIVTEEWPHPVEQPLGDAVREHFARQDYLRSHDDAALLADRFRLVEEVVQEQVGLPGAEDPEHVILRQNRGMRRATKVDSVGAGFAGVCDGTLTAGQILDAIAQLLDEDPVVLRDRTPEAIRVLVEEGFLEPTGGAGVE</sequence>
<evidence type="ECO:0000256" key="3">
    <source>
        <dbReference type="ARBA" id="ARBA00022679"/>
    </source>
</evidence>
<proteinExistence type="inferred from homology"/>
<dbReference type="GO" id="GO:0008170">
    <property type="term" value="F:N-methyltransferase activity"/>
    <property type="evidence" value="ECO:0007669"/>
    <property type="project" value="UniProtKB-ARBA"/>
</dbReference>
<evidence type="ECO:0000259" key="7">
    <source>
        <dbReference type="Pfam" id="PF25004"/>
    </source>
</evidence>
<feature type="domain" description="DUF7782" evidence="7">
    <location>
        <begin position="394"/>
        <end position="505"/>
    </location>
</feature>
<dbReference type="GO" id="GO:0008757">
    <property type="term" value="F:S-adenosylmethionine-dependent methyltransferase activity"/>
    <property type="evidence" value="ECO:0007669"/>
    <property type="project" value="TreeGrafter"/>
</dbReference>
<dbReference type="Pfam" id="PF25004">
    <property type="entry name" value="DUF7782"/>
    <property type="match status" value="1"/>
</dbReference>
<keyword evidence="4" id="KW-0949">S-adenosyl-L-methionine</keyword>
<evidence type="ECO:0000313" key="8">
    <source>
        <dbReference type="EMBL" id="MBO0510553.1"/>
    </source>
</evidence>
<dbReference type="AlphaFoldDB" id="A0A939F2B1"/>
<dbReference type="Proteomes" id="UP000664167">
    <property type="component" value="Unassembled WGS sequence"/>
</dbReference>
<dbReference type="Pfam" id="PF05175">
    <property type="entry name" value="MTS"/>
    <property type="match status" value="1"/>
</dbReference>
<dbReference type="InterPro" id="IPR002052">
    <property type="entry name" value="DNA_methylase_N6_adenine_CS"/>
</dbReference>